<dbReference type="PROSITE" id="PS50103">
    <property type="entry name" value="ZF_C3H1"/>
    <property type="match status" value="1"/>
</dbReference>
<organism evidence="4 5">
    <name type="scientific">Octopus vulgaris</name>
    <name type="common">Common octopus</name>
    <dbReference type="NCBI Taxonomy" id="6645"/>
    <lineage>
        <taxon>Eukaryota</taxon>
        <taxon>Metazoa</taxon>
        <taxon>Spiralia</taxon>
        <taxon>Lophotrochozoa</taxon>
        <taxon>Mollusca</taxon>
        <taxon>Cephalopoda</taxon>
        <taxon>Coleoidea</taxon>
        <taxon>Octopodiformes</taxon>
        <taxon>Octopoda</taxon>
        <taxon>Incirrata</taxon>
        <taxon>Octopodidae</taxon>
        <taxon>Octopus</taxon>
    </lineage>
</organism>
<keyword evidence="1" id="KW-0479">Metal-binding</keyword>
<evidence type="ECO:0000256" key="1">
    <source>
        <dbReference type="PROSITE-ProRule" id="PRU00723"/>
    </source>
</evidence>
<sequence>MAPKWEKKELDLLLRAWTIAGGYLPNNIITAALKNNGFRRTIDQIERKKGEFIRSYMLIRPHIKTLDNIIENYCGKADEDEEDEKEKEAGSVCDPGVSQENGSPTSVNDQVVKDKGAKEVETGSPPVPVVLQRNEKLEKQKKKRRTENKNKEGKGRTGKTTKAETPTHHTNSREPHGGSNATQYTSGKKKSGRHRRTCKFYLRGKCWHGEDGKNCRFAHPTPRQNFRGLKEKNFTGGRQEMSPRKTLKKEVHSSDVLRNAAAEQESFLCMAQRIVRQLSWLHQAQRRNPAHHYARPPQSTDTGWPPLMPAQPSPQYFY</sequence>
<dbReference type="GO" id="GO:0008270">
    <property type="term" value="F:zinc ion binding"/>
    <property type="evidence" value="ECO:0007669"/>
    <property type="project" value="UniProtKB-KW"/>
</dbReference>
<dbReference type="Proteomes" id="UP001162480">
    <property type="component" value="Chromosome 16"/>
</dbReference>
<feature type="region of interest" description="Disordered" evidence="2">
    <location>
        <begin position="79"/>
        <end position="194"/>
    </location>
</feature>
<feature type="domain" description="C3H1-type" evidence="3">
    <location>
        <begin position="192"/>
        <end position="222"/>
    </location>
</feature>
<feature type="zinc finger region" description="C3H1-type" evidence="1">
    <location>
        <begin position="192"/>
        <end position="222"/>
    </location>
</feature>
<keyword evidence="5" id="KW-1185">Reference proteome</keyword>
<feature type="compositionally biased region" description="Polar residues" evidence="2">
    <location>
        <begin position="98"/>
        <end position="109"/>
    </location>
</feature>
<dbReference type="EMBL" id="OX597829">
    <property type="protein sequence ID" value="CAI9734422.1"/>
    <property type="molecule type" value="Genomic_DNA"/>
</dbReference>
<dbReference type="AlphaFoldDB" id="A0AA36FE98"/>
<proteinExistence type="predicted"/>
<dbReference type="Gene3D" id="4.10.1000.10">
    <property type="entry name" value="Zinc finger, CCCH-type"/>
    <property type="match status" value="1"/>
</dbReference>
<dbReference type="InterPro" id="IPR000571">
    <property type="entry name" value="Znf_CCCH"/>
</dbReference>
<reference evidence="4" key="1">
    <citation type="submission" date="2023-08" db="EMBL/GenBank/DDBJ databases">
        <authorList>
            <person name="Alioto T."/>
            <person name="Alioto T."/>
            <person name="Gomez Garrido J."/>
        </authorList>
    </citation>
    <scope>NUCLEOTIDE SEQUENCE</scope>
</reference>
<keyword evidence="1" id="KW-0862">Zinc</keyword>
<feature type="region of interest" description="Disordered" evidence="2">
    <location>
        <begin position="287"/>
        <end position="318"/>
    </location>
</feature>
<protein>
    <submittedName>
        <fullName evidence="4">---NA</fullName>
    </submittedName>
</protein>
<evidence type="ECO:0000256" key="2">
    <source>
        <dbReference type="SAM" id="MobiDB-lite"/>
    </source>
</evidence>
<feature type="compositionally biased region" description="Basic and acidic residues" evidence="2">
    <location>
        <begin position="147"/>
        <end position="176"/>
    </location>
</feature>
<name>A0AA36FE98_OCTVU</name>
<evidence type="ECO:0000313" key="5">
    <source>
        <dbReference type="Proteomes" id="UP001162480"/>
    </source>
</evidence>
<gene>
    <name evidence="4" type="ORF">OCTVUL_1B010361</name>
</gene>
<accession>A0AA36FE98</accession>
<evidence type="ECO:0000259" key="3">
    <source>
        <dbReference type="PROSITE" id="PS50103"/>
    </source>
</evidence>
<feature type="compositionally biased region" description="Basic and acidic residues" evidence="2">
    <location>
        <begin position="111"/>
        <end position="121"/>
    </location>
</feature>
<evidence type="ECO:0000313" key="4">
    <source>
        <dbReference type="EMBL" id="CAI9734422.1"/>
    </source>
</evidence>
<keyword evidence="1" id="KW-0863">Zinc-finger</keyword>